<dbReference type="Proteomes" id="UP001301958">
    <property type="component" value="Unassembled WGS sequence"/>
</dbReference>
<reference evidence="2" key="2">
    <citation type="submission" date="2023-05" db="EMBL/GenBank/DDBJ databases">
        <authorList>
            <consortium name="Lawrence Berkeley National Laboratory"/>
            <person name="Steindorff A."/>
            <person name="Hensen N."/>
            <person name="Bonometti L."/>
            <person name="Westerberg I."/>
            <person name="Brannstrom I.O."/>
            <person name="Guillou S."/>
            <person name="Cros-Aarteil S."/>
            <person name="Calhoun S."/>
            <person name="Haridas S."/>
            <person name="Kuo A."/>
            <person name="Mondo S."/>
            <person name="Pangilinan J."/>
            <person name="Riley R."/>
            <person name="Labutti K."/>
            <person name="Andreopoulos B."/>
            <person name="Lipzen A."/>
            <person name="Chen C."/>
            <person name="Yanf M."/>
            <person name="Daum C."/>
            <person name="Ng V."/>
            <person name="Clum A."/>
            <person name="Ohm R."/>
            <person name="Martin F."/>
            <person name="Silar P."/>
            <person name="Natvig D."/>
            <person name="Lalanne C."/>
            <person name="Gautier V."/>
            <person name="Ament-Velasquez S.L."/>
            <person name="Kruys A."/>
            <person name="Hutchinson M.I."/>
            <person name="Powell A.J."/>
            <person name="Barry K."/>
            <person name="Miller A.N."/>
            <person name="Grigoriev I.V."/>
            <person name="Debuchy R."/>
            <person name="Gladieux P."/>
            <person name="Thoren M.H."/>
            <person name="Johannesson H."/>
        </authorList>
    </citation>
    <scope>NUCLEOTIDE SEQUENCE</scope>
    <source>
        <strain evidence="2">CBS 990.96</strain>
    </source>
</reference>
<organism evidence="2 3">
    <name type="scientific">Podospora fimiseda</name>
    <dbReference type="NCBI Taxonomy" id="252190"/>
    <lineage>
        <taxon>Eukaryota</taxon>
        <taxon>Fungi</taxon>
        <taxon>Dikarya</taxon>
        <taxon>Ascomycota</taxon>
        <taxon>Pezizomycotina</taxon>
        <taxon>Sordariomycetes</taxon>
        <taxon>Sordariomycetidae</taxon>
        <taxon>Sordariales</taxon>
        <taxon>Podosporaceae</taxon>
        <taxon>Podospora</taxon>
    </lineage>
</organism>
<dbReference type="AlphaFoldDB" id="A0AAN6YMF4"/>
<protein>
    <recommendedName>
        <fullName evidence="4">Ecp2 effector protein domain-containing protein</fullName>
    </recommendedName>
</protein>
<dbReference type="EMBL" id="MU865502">
    <property type="protein sequence ID" value="KAK4221943.1"/>
    <property type="molecule type" value="Genomic_DNA"/>
</dbReference>
<feature type="chain" id="PRO_5043021804" description="Ecp2 effector protein domain-containing protein" evidence="1">
    <location>
        <begin position="20"/>
        <end position="171"/>
    </location>
</feature>
<keyword evidence="3" id="KW-1185">Reference proteome</keyword>
<sequence>MSPLLKTALLTLILSLTSASSSLLPRQSCGKGTQKICYGQPTGTPQNIEPSDLEYLAAVIRYDARKNGPQNPGWFNMPPNPNFQCEEWTIASEGTVMILVKHTSARLNTTVLAEDIAKTLDDAEGGILGCGENGGQRGVIYDKGDQRYNDERYKSWKSTPEGLVIKVVRAG</sequence>
<feature type="signal peptide" evidence="1">
    <location>
        <begin position="1"/>
        <end position="19"/>
    </location>
</feature>
<evidence type="ECO:0000313" key="2">
    <source>
        <dbReference type="EMBL" id="KAK4221943.1"/>
    </source>
</evidence>
<comment type="caution">
    <text evidence="2">The sequence shown here is derived from an EMBL/GenBank/DDBJ whole genome shotgun (WGS) entry which is preliminary data.</text>
</comment>
<evidence type="ECO:0000256" key="1">
    <source>
        <dbReference type="SAM" id="SignalP"/>
    </source>
</evidence>
<evidence type="ECO:0000313" key="3">
    <source>
        <dbReference type="Proteomes" id="UP001301958"/>
    </source>
</evidence>
<reference evidence="2" key="1">
    <citation type="journal article" date="2023" name="Mol. Phylogenet. Evol.">
        <title>Genome-scale phylogeny and comparative genomics of the fungal order Sordariales.</title>
        <authorList>
            <person name="Hensen N."/>
            <person name="Bonometti L."/>
            <person name="Westerberg I."/>
            <person name="Brannstrom I.O."/>
            <person name="Guillou S."/>
            <person name="Cros-Aarteil S."/>
            <person name="Calhoun S."/>
            <person name="Haridas S."/>
            <person name="Kuo A."/>
            <person name="Mondo S."/>
            <person name="Pangilinan J."/>
            <person name="Riley R."/>
            <person name="LaButti K."/>
            <person name="Andreopoulos B."/>
            <person name="Lipzen A."/>
            <person name="Chen C."/>
            <person name="Yan M."/>
            <person name="Daum C."/>
            <person name="Ng V."/>
            <person name="Clum A."/>
            <person name="Steindorff A."/>
            <person name="Ohm R.A."/>
            <person name="Martin F."/>
            <person name="Silar P."/>
            <person name="Natvig D.O."/>
            <person name="Lalanne C."/>
            <person name="Gautier V."/>
            <person name="Ament-Velasquez S.L."/>
            <person name="Kruys A."/>
            <person name="Hutchinson M.I."/>
            <person name="Powell A.J."/>
            <person name="Barry K."/>
            <person name="Miller A.N."/>
            <person name="Grigoriev I.V."/>
            <person name="Debuchy R."/>
            <person name="Gladieux P."/>
            <person name="Hiltunen Thoren M."/>
            <person name="Johannesson H."/>
        </authorList>
    </citation>
    <scope>NUCLEOTIDE SEQUENCE</scope>
    <source>
        <strain evidence="2">CBS 990.96</strain>
    </source>
</reference>
<gene>
    <name evidence="2" type="ORF">QBC38DRAFT_376165</name>
</gene>
<proteinExistence type="predicted"/>
<evidence type="ECO:0008006" key="4">
    <source>
        <dbReference type="Google" id="ProtNLM"/>
    </source>
</evidence>
<name>A0AAN6YMF4_9PEZI</name>
<keyword evidence="1" id="KW-0732">Signal</keyword>
<accession>A0AAN6YMF4</accession>